<comment type="caution">
    <text evidence="10">The sequence shown here is derived from an EMBL/GenBank/DDBJ whole genome shotgun (WGS) entry which is preliminary data.</text>
</comment>
<evidence type="ECO:0000313" key="10">
    <source>
        <dbReference type="EMBL" id="KAJ8599089.1"/>
    </source>
</evidence>
<feature type="transmembrane region" description="Helical" evidence="8">
    <location>
        <begin position="165"/>
        <end position="189"/>
    </location>
</feature>
<comment type="subcellular location">
    <subcellularLocation>
        <location evidence="1">Cell membrane</location>
        <topology evidence="1">Multi-pass membrane protein</topology>
    </subcellularLocation>
</comment>
<dbReference type="EMBL" id="JAQMWT010000588">
    <property type="protein sequence ID" value="KAJ8599089.1"/>
    <property type="molecule type" value="Genomic_DNA"/>
</dbReference>
<dbReference type="InterPro" id="IPR005829">
    <property type="entry name" value="Sugar_transporter_CS"/>
</dbReference>
<accession>A0AAD7U8E6</accession>
<evidence type="ECO:0000256" key="6">
    <source>
        <dbReference type="ARBA" id="ARBA00023136"/>
    </source>
</evidence>
<feature type="transmembrane region" description="Helical" evidence="8">
    <location>
        <begin position="275"/>
        <end position="297"/>
    </location>
</feature>
<dbReference type="SUPFAM" id="SSF103473">
    <property type="entry name" value="MFS general substrate transporter"/>
    <property type="match status" value="1"/>
</dbReference>
<dbReference type="GO" id="GO:0022857">
    <property type="term" value="F:transmembrane transporter activity"/>
    <property type="evidence" value="ECO:0007669"/>
    <property type="project" value="InterPro"/>
</dbReference>
<dbReference type="GO" id="GO:0005886">
    <property type="term" value="C:plasma membrane"/>
    <property type="evidence" value="ECO:0007669"/>
    <property type="project" value="UniProtKB-SubCell"/>
</dbReference>
<evidence type="ECO:0000256" key="7">
    <source>
        <dbReference type="SAM" id="MobiDB-lite"/>
    </source>
</evidence>
<feature type="transmembrane region" description="Helical" evidence="8">
    <location>
        <begin position="309"/>
        <end position="337"/>
    </location>
</feature>
<keyword evidence="2" id="KW-0813">Transport</keyword>
<keyword evidence="11" id="KW-1185">Reference proteome</keyword>
<gene>
    <name evidence="10" type="ORF">CTAYLR_008880</name>
</gene>
<evidence type="ECO:0000256" key="5">
    <source>
        <dbReference type="ARBA" id="ARBA00022989"/>
    </source>
</evidence>
<feature type="region of interest" description="Disordered" evidence="7">
    <location>
        <begin position="201"/>
        <end position="235"/>
    </location>
</feature>
<dbReference type="InterPro" id="IPR036259">
    <property type="entry name" value="MFS_trans_sf"/>
</dbReference>
<evidence type="ECO:0000313" key="11">
    <source>
        <dbReference type="Proteomes" id="UP001230188"/>
    </source>
</evidence>
<dbReference type="InterPro" id="IPR020846">
    <property type="entry name" value="MFS_dom"/>
</dbReference>
<feature type="transmembrane region" description="Helical" evidence="8">
    <location>
        <begin position="140"/>
        <end position="159"/>
    </location>
</feature>
<dbReference type="Proteomes" id="UP001230188">
    <property type="component" value="Unassembled WGS sequence"/>
</dbReference>
<dbReference type="PRINTS" id="PR01035">
    <property type="entry name" value="TCRTETA"/>
</dbReference>
<dbReference type="InterPro" id="IPR001958">
    <property type="entry name" value="Tet-R_TetA/multi-R_MdtG-like"/>
</dbReference>
<feature type="transmembrane region" description="Helical" evidence="8">
    <location>
        <begin position="53"/>
        <end position="71"/>
    </location>
</feature>
<feature type="transmembrane region" description="Helical" evidence="8">
    <location>
        <begin position="242"/>
        <end position="269"/>
    </location>
</feature>
<feature type="domain" description="Major facilitator superfamily (MFS) profile" evidence="9">
    <location>
        <begin position="17"/>
        <end position="421"/>
    </location>
</feature>
<keyword evidence="6 8" id="KW-0472">Membrane</keyword>
<evidence type="ECO:0000256" key="2">
    <source>
        <dbReference type="ARBA" id="ARBA00022448"/>
    </source>
</evidence>
<evidence type="ECO:0000256" key="4">
    <source>
        <dbReference type="ARBA" id="ARBA00022692"/>
    </source>
</evidence>
<dbReference type="PANTHER" id="PTHR43414:SF6">
    <property type="entry name" value="MULTIDRUG RESISTANCE PROTEIN MDTG"/>
    <property type="match status" value="1"/>
</dbReference>
<feature type="transmembrane region" description="Helical" evidence="8">
    <location>
        <begin position="83"/>
        <end position="101"/>
    </location>
</feature>
<evidence type="ECO:0000256" key="1">
    <source>
        <dbReference type="ARBA" id="ARBA00004651"/>
    </source>
</evidence>
<proteinExistence type="predicted"/>
<dbReference type="InterPro" id="IPR011701">
    <property type="entry name" value="MFS"/>
</dbReference>
<evidence type="ECO:0000259" key="9">
    <source>
        <dbReference type="PROSITE" id="PS50850"/>
    </source>
</evidence>
<evidence type="ECO:0000256" key="8">
    <source>
        <dbReference type="SAM" id="Phobius"/>
    </source>
</evidence>
<keyword evidence="5 8" id="KW-1133">Transmembrane helix</keyword>
<keyword evidence="4 8" id="KW-0812">Transmembrane</keyword>
<sequence>MAPTYDPHTGLNVPVVAVYLVFLVIFLDTIGATISTPALPYYAAKFGCTNAQIGYLFGAWSLTSTCFAPILGRLADVVGRRTVLLMSLVGAGAAAIAQGVAPNYSVLLLARGFSGIWAAVGSTAQVYLADSCSPAMLPIYMARLSSVPGLAMIFGPGLGGGLSKFGLNVPIIVDGCVSLFSSILVLVYMPESVAWLASQSKEKSEDKNPTETSPLHAAEGGATVDTVVEEPPKPPDTHHKTLALLCLSQMFNGITFSTIVSMLAVSLAAKLDFDALRVGYTFVGLAVVMVFTAVWLTPVAQKKLGIEQAAVLATVVTAVALVWFALADTVLTVLLALAVSRCAQSLRGASFGTIVTQATTIQTRGTTLARVQLFLNGGRLIGPLVAGNLANFDPERAPWYLAAAASFVSAALLQATVKIQPAQTAPAGHGRHVEDLDQLMKYAAVVQAEIARHNI</sequence>
<reference evidence="10" key="1">
    <citation type="submission" date="2023-01" db="EMBL/GenBank/DDBJ databases">
        <title>Metagenome sequencing of chrysophaentin producing Chrysophaeum taylorii.</title>
        <authorList>
            <person name="Davison J."/>
            <person name="Bewley C."/>
        </authorList>
    </citation>
    <scope>NUCLEOTIDE SEQUENCE</scope>
    <source>
        <strain evidence="10">NIES-1699</strain>
    </source>
</reference>
<feature type="transmembrane region" description="Helical" evidence="8">
    <location>
        <begin position="107"/>
        <end position="128"/>
    </location>
</feature>
<evidence type="ECO:0000256" key="3">
    <source>
        <dbReference type="ARBA" id="ARBA00022475"/>
    </source>
</evidence>
<dbReference type="CDD" id="cd17325">
    <property type="entry name" value="MFS_MdtG_SLC18_like"/>
    <property type="match status" value="1"/>
</dbReference>
<organism evidence="10 11">
    <name type="scientific">Chrysophaeum taylorii</name>
    <dbReference type="NCBI Taxonomy" id="2483200"/>
    <lineage>
        <taxon>Eukaryota</taxon>
        <taxon>Sar</taxon>
        <taxon>Stramenopiles</taxon>
        <taxon>Ochrophyta</taxon>
        <taxon>Pelagophyceae</taxon>
        <taxon>Pelagomonadales</taxon>
        <taxon>Pelagomonadaceae</taxon>
        <taxon>Chrysophaeum</taxon>
    </lineage>
</organism>
<dbReference type="PROSITE" id="PS50850">
    <property type="entry name" value="MFS"/>
    <property type="match status" value="1"/>
</dbReference>
<dbReference type="PANTHER" id="PTHR43414">
    <property type="entry name" value="MULTIDRUG RESISTANCE PROTEIN MDTG"/>
    <property type="match status" value="1"/>
</dbReference>
<name>A0AAD7U8E6_9STRA</name>
<keyword evidence="3" id="KW-1003">Cell membrane</keyword>
<dbReference type="AlphaFoldDB" id="A0AAD7U8E6"/>
<dbReference type="Gene3D" id="1.20.1250.20">
    <property type="entry name" value="MFS general substrate transporter like domains"/>
    <property type="match status" value="1"/>
</dbReference>
<feature type="transmembrane region" description="Helical" evidence="8">
    <location>
        <begin position="12"/>
        <end position="33"/>
    </location>
</feature>
<dbReference type="Pfam" id="PF07690">
    <property type="entry name" value="MFS_1"/>
    <property type="match status" value="2"/>
</dbReference>
<protein>
    <recommendedName>
        <fullName evidence="9">Major facilitator superfamily (MFS) profile domain-containing protein</fullName>
    </recommendedName>
</protein>
<dbReference type="PROSITE" id="PS00216">
    <property type="entry name" value="SUGAR_TRANSPORT_1"/>
    <property type="match status" value="1"/>
</dbReference>